<reference evidence="1 2" key="1">
    <citation type="submission" date="2019-05" db="EMBL/GenBank/DDBJ databases">
        <title>Another draft genome of Portunus trituberculatus and its Hox gene families provides insights of decapod evolution.</title>
        <authorList>
            <person name="Jeong J.-H."/>
            <person name="Song I."/>
            <person name="Kim S."/>
            <person name="Choi T."/>
            <person name="Kim D."/>
            <person name="Ryu S."/>
            <person name="Kim W."/>
        </authorList>
    </citation>
    <scope>NUCLEOTIDE SEQUENCE [LARGE SCALE GENOMIC DNA]</scope>
    <source>
        <tissue evidence="1">Muscle</tissue>
    </source>
</reference>
<dbReference type="EMBL" id="VSRR010009835">
    <property type="protein sequence ID" value="MPC50954.1"/>
    <property type="molecule type" value="Genomic_DNA"/>
</dbReference>
<dbReference type="Proteomes" id="UP000324222">
    <property type="component" value="Unassembled WGS sequence"/>
</dbReference>
<protein>
    <submittedName>
        <fullName evidence="1">Uncharacterized protein</fullName>
    </submittedName>
</protein>
<gene>
    <name evidence="1" type="ORF">E2C01_044789</name>
</gene>
<proteinExistence type="predicted"/>
<accession>A0A5B7G3B9</accession>
<keyword evidence="2" id="KW-1185">Reference proteome</keyword>
<comment type="caution">
    <text evidence="1">The sequence shown here is derived from an EMBL/GenBank/DDBJ whole genome shotgun (WGS) entry which is preliminary data.</text>
</comment>
<evidence type="ECO:0000313" key="1">
    <source>
        <dbReference type="EMBL" id="MPC50954.1"/>
    </source>
</evidence>
<sequence>MAWSRCLCAQDSLGHTILNAGHSSVCARLATFAGLHHQALSVVCGAYQVTAGTFAASGKSHTMVGGQQQQQQQPCGEDCITVLITLSGTSSVFIL</sequence>
<organism evidence="1 2">
    <name type="scientific">Portunus trituberculatus</name>
    <name type="common">Swimming crab</name>
    <name type="synonym">Neptunus trituberculatus</name>
    <dbReference type="NCBI Taxonomy" id="210409"/>
    <lineage>
        <taxon>Eukaryota</taxon>
        <taxon>Metazoa</taxon>
        <taxon>Ecdysozoa</taxon>
        <taxon>Arthropoda</taxon>
        <taxon>Crustacea</taxon>
        <taxon>Multicrustacea</taxon>
        <taxon>Malacostraca</taxon>
        <taxon>Eumalacostraca</taxon>
        <taxon>Eucarida</taxon>
        <taxon>Decapoda</taxon>
        <taxon>Pleocyemata</taxon>
        <taxon>Brachyura</taxon>
        <taxon>Eubrachyura</taxon>
        <taxon>Portunoidea</taxon>
        <taxon>Portunidae</taxon>
        <taxon>Portuninae</taxon>
        <taxon>Portunus</taxon>
    </lineage>
</organism>
<evidence type="ECO:0000313" key="2">
    <source>
        <dbReference type="Proteomes" id="UP000324222"/>
    </source>
</evidence>
<dbReference type="AlphaFoldDB" id="A0A5B7G3B9"/>
<name>A0A5B7G3B9_PORTR</name>